<dbReference type="InterPro" id="IPR033463">
    <property type="entry name" value="sCache_3"/>
</dbReference>
<evidence type="ECO:0000259" key="11">
    <source>
        <dbReference type="PROSITE" id="PS50111"/>
    </source>
</evidence>
<proteinExistence type="inferred from homology"/>
<accession>A0ABY6HI60</accession>
<dbReference type="SUPFAM" id="SSF158472">
    <property type="entry name" value="HAMP domain-like"/>
    <property type="match status" value="1"/>
</dbReference>
<dbReference type="Pfam" id="PF00672">
    <property type="entry name" value="HAMP"/>
    <property type="match status" value="1"/>
</dbReference>
<evidence type="ECO:0000256" key="2">
    <source>
        <dbReference type="ARBA" id="ARBA00022475"/>
    </source>
</evidence>
<evidence type="ECO:0000256" key="9">
    <source>
        <dbReference type="SAM" id="MobiDB-lite"/>
    </source>
</evidence>
<feature type="transmembrane region" description="Helical" evidence="10">
    <location>
        <begin position="20"/>
        <end position="41"/>
    </location>
</feature>
<dbReference type="Gene3D" id="1.20.120.1530">
    <property type="match status" value="2"/>
</dbReference>
<comment type="similarity">
    <text evidence="7">Belongs to the methyl-accepting chemotaxis (MCP) protein family.</text>
</comment>
<feature type="region of interest" description="Disordered" evidence="9">
    <location>
        <begin position="635"/>
        <end position="655"/>
    </location>
</feature>
<evidence type="ECO:0000256" key="4">
    <source>
        <dbReference type="ARBA" id="ARBA00022692"/>
    </source>
</evidence>
<feature type="compositionally biased region" description="Polar residues" evidence="9">
    <location>
        <begin position="636"/>
        <end position="655"/>
    </location>
</feature>
<dbReference type="InterPro" id="IPR003660">
    <property type="entry name" value="HAMP_dom"/>
</dbReference>
<evidence type="ECO:0000256" key="1">
    <source>
        <dbReference type="ARBA" id="ARBA00004651"/>
    </source>
</evidence>
<evidence type="ECO:0000256" key="10">
    <source>
        <dbReference type="SAM" id="Phobius"/>
    </source>
</evidence>
<dbReference type="EMBL" id="CP087994">
    <property type="protein sequence ID" value="UYO64212.1"/>
    <property type="molecule type" value="Genomic_DNA"/>
</dbReference>
<evidence type="ECO:0000313" key="13">
    <source>
        <dbReference type="EMBL" id="UYO64212.1"/>
    </source>
</evidence>
<dbReference type="Gene3D" id="1.10.287.950">
    <property type="entry name" value="Methyl-accepting chemotaxis protein"/>
    <property type="match status" value="1"/>
</dbReference>
<feature type="domain" description="HAMP" evidence="12">
    <location>
        <begin position="219"/>
        <end position="271"/>
    </location>
</feature>
<dbReference type="InterPro" id="IPR004089">
    <property type="entry name" value="MCPsignal_dom"/>
</dbReference>
<dbReference type="SMART" id="SM00283">
    <property type="entry name" value="MA"/>
    <property type="match status" value="1"/>
</dbReference>
<keyword evidence="2" id="KW-1003">Cell membrane</keyword>
<dbReference type="PANTHER" id="PTHR43531:SF11">
    <property type="entry name" value="METHYL-ACCEPTING CHEMOTAXIS PROTEIN 3"/>
    <property type="match status" value="1"/>
</dbReference>
<dbReference type="RefSeq" id="WP_228879468.1">
    <property type="nucleotide sequence ID" value="NZ_CABIIK010000011.1"/>
</dbReference>
<keyword evidence="3" id="KW-0145">Chemotaxis</keyword>
<comment type="subcellular location">
    <subcellularLocation>
        <location evidence="1">Cell membrane</location>
        <topology evidence="1">Multi-pass membrane protein</topology>
    </subcellularLocation>
</comment>
<evidence type="ECO:0000313" key="14">
    <source>
        <dbReference type="Proteomes" id="UP001163550"/>
    </source>
</evidence>
<reference evidence="13" key="1">
    <citation type="submission" date="2021-11" db="EMBL/GenBank/DDBJ databases">
        <title>Isoprene-degrading acetogen.</title>
        <authorList>
            <person name="Yang Y."/>
            <person name="Jin H."/>
            <person name="Yan J."/>
        </authorList>
    </citation>
    <scope>NUCLEOTIDE SEQUENCE</scope>
    <source>
        <strain evidence="13">Berkeley</strain>
    </source>
</reference>
<dbReference type="Gene3D" id="3.30.450.20">
    <property type="entry name" value="PAS domain"/>
    <property type="match status" value="1"/>
</dbReference>
<organism evidence="13 14">
    <name type="scientific">Acetobacterium wieringae</name>
    <dbReference type="NCBI Taxonomy" id="52694"/>
    <lineage>
        <taxon>Bacteria</taxon>
        <taxon>Bacillati</taxon>
        <taxon>Bacillota</taxon>
        <taxon>Clostridia</taxon>
        <taxon>Eubacteriales</taxon>
        <taxon>Eubacteriaceae</taxon>
        <taxon>Acetobacterium</taxon>
    </lineage>
</organism>
<keyword evidence="5 10" id="KW-1133">Transmembrane helix</keyword>
<evidence type="ECO:0000256" key="3">
    <source>
        <dbReference type="ARBA" id="ARBA00022500"/>
    </source>
</evidence>
<dbReference type="Gene3D" id="6.10.340.10">
    <property type="match status" value="1"/>
</dbReference>
<dbReference type="PROSITE" id="PS50885">
    <property type="entry name" value="HAMP"/>
    <property type="match status" value="2"/>
</dbReference>
<dbReference type="InterPro" id="IPR051310">
    <property type="entry name" value="MCP_chemotaxis"/>
</dbReference>
<keyword evidence="4 10" id="KW-0812">Transmembrane</keyword>
<dbReference type="CDD" id="cd11386">
    <property type="entry name" value="MCP_signal"/>
    <property type="match status" value="1"/>
</dbReference>
<dbReference type="PRINTS" id="PR00260">
    <property type="entry name" value="CHEMTRNSDUCR"/>
</dbReference>
<evidence type="ECO:0000256" key="7">
    <source>
        <dbReference type="ARBA" id="ARBA00029447"/>
    </source>
</evidence>
<dbReference type="CDD" id="cd06225">
    <property type="entry name" value="HAMP"/>
    <property type="match status" value="1"/>
</dbReference>
<evidence type="ECO:0000256" key="6">
    <source>
        <dbReference type="ARBA" id="ARBA00023136"/>
    </source>
</evidence>
<dbReference type="InterPro" id="IPR029151">
    <property type="entry name" value="Sensor-like_sf"/>
</dbReference>
<evidence type="ECO:0000259" key="12">
    <source>
        <dbReference type="PROSITE" id="PS50885"/>
    </source>
</evidence>
<dbReference type="Pfam" id="PF18947">
    <property type="entry name" value="HAMP_2"/>
    <property type="match status" value="3"/>
</dbReference>
<protein>
    <submittedName>
        <fullName evidence="13">Methyl-accepting chemotaxis protein</fullName>
    </submittedName>
</protein>
<dbReference type="InterPro" id="IPR004090">
    <property type="entry name" value="Chemotax_Me-accpt_rcpt"/>
</dbReference>
<sequence>MNNQRTQTKKTDSIRFKLLIMPLFCVFLGIFAIGLISSYLIRNSLLDQLKDHGYTTSQRFVTQLENNANAIEALTEATAGATSQESKEIKDEFSYQAQIDKMANDENIVYIAIIDKNVINIADSIAEDIGNDYSDDETMKAAAQEGIASASEYYYELKDVTVYDVLYPLTINGELVGAIDIGYSMENVYAAVTNNILLIAGVGLLIFVILALILYRISLSITKPITNVNQMIQEMNQGYLGTRLNMKESNEIGEMAVALDNFADNLQFVLIKTLNQIAAGDLSAEIQSQGDRDEITPALKQTIENIRHLIAEANFLSAAAIEGRLETRGNAENFQGGFKEIVQGVNETLNAVILPLNVAADYIQRIGHGEIPPQITDTYHGDFNTIKNNINSCIDGLGALEDGNRVLARMSVNDFSQTIDESCCGIFSEISHSINRINNKMIHIMDIVNRIANGDMSDLADLKSTGKRSDNDQLIPSLIGMIENIVLLVDETQSMTQIAVEGDLDHRGDASKFPGEYARVIEGFNNTLDAVIDPIRAASTTLNQLAQGNLKVTMAGDFKGQHGKIKDDMNRTIDFLKQYVDEITATLEKIGQGDLTQEITNHYLGDFIAIKYAINDITSHLSTVMREIIEAADQVDSGSRQISDGGQQLSHGTTEQASSIEELSSSIEEVAAETKQNAVNANEANDRAIEVRSNAQIGNEQIQKMVTSMSDINASSHNISKVIKVIDDIAFQTNILALNAAVEAARAGQHGKGFAVVAEEVRTLAARSAEAAKETTFLIEGSISKVEAGTKIADETAEGLKEILNQIEKVSDLVANIARASNDQASEIAQITMGLDQVSQVVQANSATAEESAAASQELSSQAEMLKEMMEAFKLKQLSTTPINTDSRLGSSYPAFEKTEFESMEPIIDLDDRETDNY</sequence>
<name>A0ABY6HI60_9FIRM</name>
<dbReference type="SUPFAM" id="SSF58104">
    <property type="entry name" value="Methyl-accepting chemotaxis protein (MCP) signaling domain"/>
    <property type="match status" value="1"/>
</dbReference>
<feature type="domain" description="HAMP" evidence="12">
    <location>
        <begin position="529"/>
        <end position="581"/>
    </location>
</feature>
<evidence type="ECO:0000256" key="5">
    <source>
        <dbReference type="ARBA" id="ARBA00022989"/>
    </source>
</evidence>
<keyword evidence="6 10" id="KW-0472">Membrane</keyword>
<feature type="domain" description="Methyl-accepting transducer" evidence="11">
    <location>
        <begin position="631"/>
        <end position="860"/>
    </location>
</feature>
<dbReference type="Pfam" id="PF17203">
    <property type="entry name" value="sCache_3_2"/>
    <property type="match status" value="1"/>
</dbReference>
<dbReference type="PANTHER" id="PTHR43531">
    <property type="entry name" value="PROTEIN ICFG"/>
    <property type="match status" value="1"/>
</dbReference>
<dbReference type="Proteomes" id="UP001163550">
    <property type="component" value="Chromosome"/>
</dbReference>
<evidence type="ECO:0000256" key="8">
    <source>
        <dbReference type="PROSITE-ProRule" id="PRU00284"/>
    </source>
</evidence>
<feature type="transmembrane region" description="Helical" evidence="10">
    <location>
        <begin position="195"/>
        <end position="215"/>
    </location>
</feature>
<dbReference type="SUPFAM" id="SSF103190">
    <property type="entry name" value="Sensory domain-like"/>
    <property type="match status" value="1"/>
</dbReference>
<dbReference type="Pfam" id="PF00015">
    <property type="entry name" value="MCPsignal"/>
    <property type="match status" value="1"/>
</dbReference>
<dbReference type="PROSITE" id="PS50111">
    <property type="entry name" value="CHEMOTAXIS_TRANSDUC_2"/>
    <property type="match status" value="1"/>
</dbReference>
<gene>
    <name evidence="13" type="ORF">LNN31_07295</name>
</gene>
<keyword evidence="8" id="KW-0807">Transducer</keyword>
<dbReference type="SMART" id="SM00304">
    <property type="entry name" value="HAMP"/>
    <property type="match status" value="4"/>
</dbReference>
<keyword evidence="14" id="KW-1185">Reference proteome</keyword>